<reference evidence="1" key="1">
    <citation type="journal article" date="2021" name="PeerJ">
        <title>Extensive microbial diversity within the chicken gut microbiome revealed by metagenomics and culture.</title>
        <authorList>
            <person name="Gilroy R."/>
            <person name="Ravi A."/>
            <person name="Getino M."/>
            <person name="Pursley I."/>
            <person name="Horton D.L."/>
            <person name="Alikhan N.F."/>
            <person name="Baker D."/>
            <person name="Gharbi K."/>
            <person name="Hall N."/>
            <person name="Watson M."/>
            <person name="Adriaenssens E.M."/>
            <person name="Foster-Nyarko E."/>
            <person name="Jarju S."/>
            <person name="Secka A."/>
            <person name="Antonio M."/>
            <person name="Oren A."/>
            <person name="Chaudhuri R.R."/>
            <person name="La Ragione R."/>
            <person name="Hildebrand F."/>
            <person name="Pallen M.J."/>
        </authorList>
    </citation>
    <scope>NUCLEOTIDE SEQUENCE</scope>
    <source>
        <strain evidence="1">ChiHjej12B11-24981</strain>
    </source>
</reference>
<dbReference type="Proteomes" id="UP000824023">
    <property type="component" value="Unassembled WGS sequence"/>
</dbReference>
<dbReference type="AlphaFoldDB" id="A0A9D2A4C7"/>
<dbReference type="Pfam" id="PF22817">
    <property type="entry name" value="ApeP-like"/>
    <property type="match status" value="1"/>
</dbReference>
<evidence type="ECO:0000313" key="1">
    <source>
        <dbReference type="EMBL" id="HIZ00964.1"/>
    </source>
</evidence>
<protein>
    <submittedName>
        <fullName evidence="1">Beta-hydroxyacyl-ACP dehydratase</fullName>
    </submittedName>
</protein>
<dbReference type="InterPro" id="IPR029069">
    <property type="entry name" value="HotDog_dom_sf"/>
</dbReference>
<comment type="caution">
    <text evidence="1">The sequence shown here is derived from an EMBL/GenBank/DDBJ whole genome shotgun (WGS) entry which is preliminary data.</text>
</comment>
<sequence>MVDRLLRAADDEAETCFAVGSGNIFLDDQGCLAETGVLEHIAQSASAFAGWRALQAGAARPPLGFIGEVKKFHCHRRPCVGDELHTVVIIQTEFDGILVVSAEVQANGQPVADTQMKVSIHPDE</sequence>
<accession>A0A9D2A4C7</accession>
<name>A0A9D2A4C7_9BACE</name>
<evidence type="ECO:0000313" key="2">
    <source>
        <dbReference type="Proteomes" id="UP000824023"/>
    </source>
</evidence>
<proteinExistence type="predicted"/>
<reference evidence="1" key="2">
    <citation type="submission" date="2021-04" db="EMBL/GenBank/DDBJ databases">
        <authorList>
            <person name="Gilroy R."/>
        </authorList>
    </citation>
    <scope>NUCLEOTIDE SEQUENCE</scope>
    <source>
        <strain evidence="1">ChiHjej12B11-24981</strain>
    </source>
</reference>
<dbReference type="InterPro" id="IPR016776">
    <property type="entry name" value="ApeP-like_dehydratase"/>
</dbReference>
<gene>
    <name evidence="1" type="ORF">H9819_01755</name>
</gene>
<dbReference type="SUPFAM" id="SSF54637">
    <property type="entry name" value="Thioesterase/thiol ester dehydrase-isomerase"/>
    <property type="match status" value="1"/>
</dbReference>
<dbReference type="Gene3D" id="3.10.129.10">
    <property type="entry name" value="Hotdog Thioesterase"/>
    <property type="match status" value="1"/>
</dbReference>
<organism evidence="1 2">
    <name type="scientific">Candidatus Bacteroides merdipullorum</name>
    <dbReference type="NCBI Taxonomy" id="2838474"/>
    <lineage>
        <taxon>Bacteria</taxon>
        <taxon>Pseudomonadati</taxon>
        <taxon>Bacteroidota</taxon>
        <taxon>Bacteroidia</taxon>
        <taxon>Bacteroidales</taxon>
        <taxon>Bacteroidaceae</taxon>
        <taxon>Bacteroides</taxon>
    </lineage>
</organism>
<dbReference type="EMBL" id="DXCK01000031">
    <property type="protein sequence ID" value="HIZ00964.1"/>
    <property type="molecule type" value="Genomic_DNA"/>
</dbReference>